<evidence type="ECO:0000256" key="9">
    <source>
        <dbReference type="ARBA" id="ARBA00023146"/>
    </source>
</evidence>
<dbReference type="FunFam" id="3.30.980.10:FF:000004">
    <property type="entry name" value="Alanine--tRNA ligase, cytoplasmic"/>
    <property type="match status" value="1"/>
</dbReference>
<evidence type="ECO:0000256" key="3">
    <source>
        <dbReference type="ARBA" id="ARBA00022555"/>
    </source>
</evidence>
<dbReference type="Gene3D" id="3.30.54.20">
    <property type="match status" value="1"/>
</dbReference>
<proteinExistence type="inferred from homology"/>
<keyword evidence="4" id="KW-0436">Ligase</keyword>
<dbReference type="GO" id="GO:0002161">
    <property type="term" value="F:aminoacyl-tRNA deacylase activity"/>
    <property type="evidence" value="ECO:0007669"/>
    <property type="project" value="TreeGrafter"/>
</dbReference>
<dbReference type="GO" id="GO:0005524">
    <property type="term" value="F:ATP binding"/>
    <property type="evidence" value="ECO:0007669"/>
    <property type="project" value="UniProtKB-KW"/>
</dbReference>
<feature type="domain" description="Alanyl-transfer RNA synthetases family profile" evidence="10">
    <location>
        <begin position="95"/>
        <end position="242"/>
    </location>
</feature>
<evidence type="ECO:0000256" key="2">
    <source>
        <dbReference type="ARBA" id="ARBA00013168"/>
    </source>
</evidence>
<keyword evidence="6" id="KW-0067">ATP-binding</keyword>
<dbReference type="AlphaFoldDB" id="A0A1G1YXD3"/>
<dbReference type="Proteomes" id="UP000177062">
    <property type="component" value="Unassembled WGS sequence"/>
</dbReference>
<dbReference type="GO" id="GO:0006419">
    <property type="term" value="P:alanyl-tRNA aminoacylation"/>
    <property type="evidence" value="ECO:0007669"/>
    <property type="project" value="InterPro"/>
</dbReference>
<dbReference type="GO" id="GO:0004813">
    <property type="term" value="F:alanine-tRNA ligase activity"/>
    <property type="evidence" value="ECO:0007669"/>
    <property type="project" value="UniProtKB-EC"/>
</dbReference>
<dbReference type="GO" id="GO:0000049">
    <property type="term" value="F:tRNA binding"/>
    <property type="evidence" value="ECO:0007669"/>
    <property type="project" value="UniProtKB-KW"/>
</dbReference>
<evidence type="ECO:0000256" key="7">
    <source>
        <dbReference type="ARBA" id="ARBA00022884"/>
    </source>
</evidence>
<dbReference type="Gene3D" id="3.30.980.10">
    <property type="entry name" value="Threonyl-trna Synthetase, Chain A, domain 2"/>
    <property type="match status" value="1"/>
</dbReference>
<dbReference type="PANTHER" id="PTHR11777:SF9">
    <property type="entry name" value="ALANINE--TRNA LIGASE, CYTOPLASMIC"/>
    <property type="match status" value="1"/>
</dbReference>
<evidence type="ECO:0000313" key="11">
    <source>
        <dbReference type="EMBL" id="OGY57025.1"/>
    </source>
</evidence>
<accession>A0A1G1YXD3</accession>
<comment type="caution">
    <text evidence="11">The sequence shown here is derived from an EMBL/GenBank/DDBJ whole genome shotgun (WGS) entry which is preliminary data.</text>
</comment>
<reference evidence="11 12" key="1">
    <citation type="journal article" date="2016" name="Nat. Commun.">
        <title>Thousands of microbial genomes shed light on interconnected biogeochemical processes in an aquifer system.</title>
        <authorList>
            <person name="Anantharaman K."/>
            <person name="Brown C.T."/>
            <person name="Hug L.A."/>
            <person name="Sharon I."/>
            <person name="Castelle C.J."/>
            <person name="Probst A.J."/>
            <person name="Thomas B.C."/>
            <person name="Singh A."/>
            <person name="Wilkins M.J."/>
            <person name="Karaoz U."/>
            <person name="Brodie E.L."/>
            <person name="Williams K.H."/>
            <person name="Hubbard S.S."/>
            <person name="Banfield J.F."/>
        </authorList>
    </citation>
    <scope>NUCLEOTIDE SEQUENCE [LARGE SCALE GENOMIC DNA]</scope>
</reference>
<dbReference type="SUPFAM" id="SSF55186">
    <property type="entry name" value="ThrRS/AlaRS common domain"/>
    <property type="match status" value="1"/>
</dbReference>
<sequence length="242" mass="26984">MEAGLQKASNLFKKKGEPFTPAEVFGISSTLGVRYTTMKEALPEAMLNVSPADFEKERLRHREISRSGVEKKFGGHGLILNTGELKATSQEEVEQVTRLHTVTHLLQAALQRVLGDQIGQRGSDITALRTRFDFSFDRKLTEEEISQVEKLVNDIIQQDLPVNYLEVPLEEAKKSGATYFFKGKYPPVVKVYYVGESIDTAFSKELCGGPHASRTGGIGKFRIKKQEAVGEGIRRIKAVLEK</sequence>
<keyword evidence="7" id="KW-0694">RNA-binding</keyword>
<dbReference type="InterPro" id="IPR018163">
    <property type="entry name" value="Thr/Ala-tRNA-synth_IIc_edit"/>
</dbReference>
<dbReference type="PANTHER" id="PTHR11777">
    <property type="entry name" value="ALANYL-TRNA SYNTHETASE"/>
    <property type="match status" value="1"/>
</dbReference>
<dbReference type="EC" id="6.1.1.7" evidence="2"/>
<evidence type="ECO:0000256" key="8">
    <source>
        <dbReference type="ARBA" id="ARBA00022917"/>
    </source>
</evidence>
<keyword evidence="8" id="KW-0648">Protein biosynthesis</keyword>
<keyword evidence="9" id="KW-0030">Aminoacyl-tRNA synthetase</keyword>
<dbReference type="SMART" id="SM00863">
    <property type="entry name" value="tRNA_SAD"/>
    <property type="match status" value="1"/>
</dbReference>
<dbReference type="InterPro" id="IPR050058">
    <property type="entry name" value="Ala-tRNA_ligase"/>
</dbReference>
<gene>
    <name evidence="11" type="ORF">A2Y84_02235</name>
</gene>
<protein>
    <recommendedName>
        <fullName evidence="2">alanine--tRNA ligase</fullName>
        <ecNumber evidence="2">6.1.1.7</ecNumber>
    </recommendedName>
</protein>
<name>A0A1G1YXD3_9BACT</name>
<evidence type="ECO:0000256" key="5">
    <source>
        <dbReference type="ARBA" id="ARBA00022741"/>
    </source>
</evidence>
<organism evidence="11 12">
    <name type="scientific">Candidatus Colwellbacteria bacterium RBG_13_48_8</name>
    <dbReference type="NCBI Taxonomy" id="1797685"/>
    <lineage>
        <taxon>Bacteria</taxon>
        <taxon>Candidatus Colwelliibacteriota</taxon>
    </lineage>
</organism>
<dbReference type="InterPro" id="IPR012947">
    <property type="entry name" value="tRNA_SAD"/>
</dbReference>
<evidence type="ECO:0000313" key="12">
    <source>
        <dbReference type="Proteomes" id="UP000177062"/>
    </source>
</evidence>
<dbReference type="PROSITE" id="PS50860">
    <property type="entry name" value="AA_TRNA_LIGASE_II_ALA"/>
    <property type="match status" value="1"/>
</dbReference>
<dbReference type="EMBL" id="MHIT01000011">
    <property type="protein sequence ID" value="OGY57025.1"/>
    <property type="molecule type" value="Genomic_DNA"/>
</dbReference>
<dbReference type="InterPro" id="IPR018165">
    <property type="entry name" value="Ala-tRNA-synth_IIc_core"/>
</dbReference>
<evidence type="ECO:0000259" key="10">
    <source>
        <dbReference type="PROSITE" id="PS50860"/>
    </source>
</evidence>
<evidence type="ECO:0000256" key="4">
    <source>
        <dbReference type="ARBA" id="ARBA00022598"/>
    </source>
</evidence>
<comment type="similarity">
    <text evidence="1">Belongs to the class-II aminoacyl-tRNA synthetase family.</text>
</comment>
<evidence type="ECO:0000256" key="1">
    <source>
        <dbReference type="ARBA" id="ARBA00008226"/>
    </source>
</evidence>
<evidence type="ECO:0000256" key="6">
    <source>
        <dbReference type="ARBA" id="ARBA00022840"/>
    </source>
</evidence>
<dbReference type="Pfam" id="PF07973">
    <property type="entry name" value="tRNA_SAD"/>
    <property type="match status" value="1"/>
</dbReference>
<keyword evidence="5" id="KW-0547">Nucleotide-binding</keyword>
<keyword evidence="3" id="KW-0820">tRNA-binding</keyword>